<feature type="compositionally biased region" description="Basic and acidic residues" evidence="1">
    <location>
        <begin position="1"/>
        <end position="13"/>
    </location>
</feature>
<dbReference type="AlphaFoldDB" id="A0A3M2XH97"/>
<feature type="region of interest" description="Disordered" evidence="1">
    <location>
        <begin position="1"/>
        <end position="30"/>
    </location>
</feature>
<dbReference type="Proteomes" id="UP000282378">
    <property type="component" value="Unassembled WGS sequence"/>
</dbReference>
<sequence>MSETALPKDEESVLKTPASKPEPVRVERTG</sequence>
<evidence type="ECO:0000256" key="1">
    <source>
        <dbReference type="SAM" id="MobiDB-lite"/>
    </source>
</evidence>
<evidence type="ECO:0000313" key="2">
    <source>
        <dbReference type="EMBL" id="RML62258.1"/>
    </source>
</evidence>
<gene>
    <name evidence="2" type="ORF">APX70_08457</name>
</gene>
<name>A0A3M2XH97_PSEYM</name>
<protein>
    <submittedName>
        <fullName evidence="2">Uncharacterized protein</fullName>
    </submittedName>
</protein>
<proteinExistence type="predicted"/>
<accession>A0A3M2XH97</accession>
<comment type="caution">
    <text evidence="2">The sequence shown here is derived from an EMBL/GenBank/DDBJ whole genome shotgun (WGS) entry which is preliminary data.</text>
</comment>
<evidence type="ECO:0000313" key="3">
    <source>
        <dbReference type="Proteomes" id="UP000282378"/>
    </source>
</evidence>
<organism evidence="2 3">
    <name type="scientific">Pseudomonas syringae pv. maculicola</name>
    <dbReference type="NCBI Taxonomy" id="59511"/>
    <lineage>
        <taxon>Bacteria</taxon>
        <taxon>Pseudomonadati</taxon>
        <taxon>Pseudomonadota</taxon>
        <taxon>Gammaproteobacteria</taxon>
        <taxon>Pseudomonadales</taxon>
        <taxon>Pseudomonadaceae</taxon>
        <taxon>Pseudomonas</taxon>
    </lineage>
</organism>
<reference evidence="2 3" key="1">
    <citation type="submission" date="2018-08" db="EMBL/GenBank/DDBJ databases">
        <title>Recombination of ecologically and evolutionarily significant loci maintains genetic cohesion in the Pseudomonas syringae species complex.</title>
        <authorList>
            <person name="Dillon M."/>
            <person name="Thakur S."/>
            <person name="Almeida R.N.D."/>
            <person name="Weir B.S."/>
            <person name="Guttman D.S."/>
        </authorList>
    </citation>
    <scope>NUCLEOTIDE SEQUENCE [LARGE SCALE GENOMIC DNA]</scope>
    <source>
        <strain evidence="2 3">88_10</strain>
    </source>
</reference>
<dbReference type="EMBL" id="RBNL01002926">
    <property type="protein sequence ID" value="RML62258.1"/>
    <property type="molecule type" value="Genomic_DNA"/>
</dbReference>
<feature type="non-terminal residue" evidence="2">
    <location>
        <position position="30"/>
    </location>
</feature>